<evidence type="ECO:0008006" key="4">
    <source>
        <dbReference type="Google" id="ProtNLM"/>
    </source>
</evidence>
<name>A0A0F4VGU7_PSEFL</name>
<evidence type="ECO:0000313" key="2">
    <source>
        <dbReference type="EMBL" id="KJZ67247.1"/>
    </source>
</evidence>
<keyword evidence="1" id="KW-0472">Membrane</keyword>
<keyword evidence="1" id="KW-0812">Transmembrane</keyword>
<sequence length="248" mass="27421">MNEVERVLGSPVGYDLSEPAAKTKRVVISLSIAMACLVLAKIEPGDQFSLAGITLKGITSYKLILGLLIALCWTYVHFGWYAVESFMEWRLRITGTKVAFVTTGMLASHNGDYPGDPKQSTLYNWWVGQARQMKPLGAKVDEIENRIALLKTEIDSPTPVSPGVAGVTERDKGFTKLENALLQLRHELMASTKAVESERIPASLARFDGWFRNLLTLQNVRVLVVDIAFPMVLGVAAIWLGVRYLIQA</sequence>
<proteinExistence type="predicted"/>
<dbReference type="PATRIC" id="fig|294.133.peg.2361"/>
<protein>
    <recommendedName>
        <fullName evidence="4">Transmembrane protein</fullName>
    </recommendedName>
</protein>
<feature type="transmembrane region" description="Helical" evidence="1">
    <location>
        <begin position="222"/>
        <end position="246"/>
    </location>
</feature>
<evidence type="ECO:0000256" key="1">
    <source>
        <dbReference type="SAM" id="Phobius"/>
    </source>
</evidence>
<organism evidence="2 3">
    <name type="scientific">Pseudomonas fluorescens</name>
    <dbReference type="NCBI Taxonomy" id="294"/>
    <lineage>
        <taxon>Bacteria</taxon>
        <taxon>Pseudomonadati</taxon>
        <taxon>Pseudomonadota</taxon>
        <taxon>Gammaproteobacteria</taxon>
        <taxon>Pseudomonadales</taxon>
        <taxon>Pseudomonadaceae</taxon>
        <taxon>Pseudomonas</taxon>
    </lineage>
</organism>
<reference evidence="2 3" key="1">
    <citation type="submission" date="2015-03" db="EMBL/GenBank/DDBJ databases">
        <title>Comparative genomics of Pseudomonas insights into diversity of traits involved in vanlence and defense.</title>
        <authorList>
            <person name="Qin Y."/>
        </authorList>
    </citation>
    <scope>NUCLEOTIDE SEQUENCE [LARGE SCALE GENOMIC DNA]</scope>
    <source>
        <strain evidence="2 3">H24</strain>
    </source>
</reference>
<dbReference type="RefSeq" id="WP_046052610.1">
    <property type="nucleotide sequence ID" value="NZ_LACH01000003.1"/>
</dbReference>
<keyword evidence="1" id="KW-1133">Transmembrane helix</keyword>
<dbReference type="EMBL" id="LACH01000003">
    <property type="protein sequence ID" value="KJZ67247.1"/>
    <property type="molecule type" value="Genomic_DNA"/>
</dbReference>
<comment type="caution">
    <text evidence="2">The sequence shown here is derived from an EMBL/GenBank/DDBJ whole genome shotgun (WGS) entry which is preliminary data.</text>
</comment>
<feature type="transmembrane region" description="Helical" evidence="1">
    <location>
        <begin position="63"/>
        <end position="83"/>
    </location>
</feature>
<dbReference type="AlphaFoldDB" id="A0A0F4VGU7"/>
<accession>A0A0F4VGU7</accession>
<evidence type="ECO:0000313" key="3">
    <source>
        <dbReference type="Proteomes" id="UP000033400"/>
    </source>
</evidence>
<gene>
    <name evidence="2" type="ORF">VD17_03010</name>
</gene>
<dbReference type="Proteomes" id="UP000033400">
    <property type="component" value="Unassembled WGS sequence"/>
</dbReference>
<dbReference type="OrthoDB" id="5906357at2"/>